<evidence type="ECO:0000256" key="2">
    <source>
        <dbReference type="ARBA" id="ARBA00011738"/>
    </source>
</evidence>
<keyword evidence="7" id="KW-1185">Reference proteome</keyword>
<keyword evidence="3" id="KW-0285">Flavoprotein</keyword>
<name>A0ABW4JQ47_9BACL</name>
<dbReference type="Pfam" id="PF07992">
    <property type="entry name" value="Pyr_redox_2"/>
    <property type="match status" value="1"/>
</dbReference>
<gene>
    <name evidence="6" type="ORF">ACFSB2_25465</name>
</gene>
<dbReference type="Gene3D" id="3.50.50.60">
    <property type="entry name" value="FAD/NAD(P)-binding domain"/>
    <property type="match status" value="2"/>
</dbReference>
<comment type="subunit">
    <text evidence="2">Homodimer.</text>
</comment>
<dbReference type="PRINTS" id="PR00469">
    <property type="entry name" value="PNDRDTASEII"/>
</dbReference>
<feature type="domain" description="FAD/NAD(P)-binding" evidence="5">
    <location>
        <begin position="12"/>
        <end position="292"/>
    </location>
</feature>
<reference evidence="7" key="1">
    <citation type="journal article" date="2019" name="Int. J. Syst. Evol. Microbiol.">
        <title>The Global Catalogue of Microorganisms (GCM) 10K type strain sequencing project: providing services to taxonomists for standard genome sequencing and annotation.</title>
        <authorList>
            <consortium name="The Broad Institute Genomics Platform"/>
            <consortium name="The Broad Institute Genome Sequencing Center for Infectious Disease"/>
            <person name="Wu L."/>
            <person name="Ma J."/>
        </authorList>
    </citation>
    <scope>NUCLEOTIDE SEQUENCE [LARGE SCALE GENOMIC DNA]</scope>
    <source>
        <strain evidence="7">CGMCC 1.12286</strain>
    </source>
</reference>
<evidence type="ECO:0000313" key="6">
    <source>
        <dbReference type="EMBL" id="MFD1678021.1"/>
    </source>
</evidence>
<evidence type="ECO:0000256" key="1">
    <source>
        <dbReference type="ARBA" id="ARBA00001974"/>
    </source>
</evidence>
<dbReference type="PANTHER" id="PTHR48105">
    <property type="entry name" value="THIOREDOXIN REDUCTASE 1-RELATED-RELATED"/>
    <property type="match status" value="1"/>
</dbReference>
<protein>
    <submittedName>
        <fullName evidence="6">NAD(P)/FAD-dependent oxidoreductase</fullName>
    </submittedName>
</protein>
<comment type="cofactor">
    <cofactor evidence="1">
        <name>FAD</name>
        <dbReference type="ChEBI" id="CHEBI:57692"/>
    </cofactor>
</comment>
<evidence type="ECO:0000256" key="3">
    <source>
        <dbReference type="ARBA" id="ARBA00022630"/>
    </source>
</evidence>
<keyword evidence="4" id="KW-0560">Oxidoreductase</keyword>
<comment type="caution">
    <text evidence="6">The sequence shown here is derived from an EMBL/GenBank/DDBJ whole genome shotgun (WGS) entry which is preliminary data.</text>
</comment>
<dbReference type="EMBL" id="JBHUCX010000099">
    <property type="protein sequence ID" value="MFD1678021.1"/>
    <property type="molecule type" value="Genomic_DNA"/>
</dbReference>
<evidence type="ECO:0000259" key="5">
    <source>
        <dbReference type="Pfam" id="PF07992"/>
    </source>
</evidence>
<accession>A0ABW4JQ47</accession>
<dbReference type="InterPro" id="IPR050097">
    <property type="entry name" value="Ferredoxin-NADP_redctase_2"/>
</dbReference>
<dbReference type="Proteomes" id="UP001597079">
    <property type="component" value="Unassembled WGS sequence"/>
</dbReference>
<dbReference type="SUPFAM" id="SSF51905">
    <property type="entry name" value="FAD/NAD(P)-binding domain"/>
    <property type="match status" value="1"/>
</dbReference>
<evidence type="ECO:0000313" key="7">
    <source>
        <dbReference type="Proteomes" id="UP001597079"/>
    </source>
</evidence>
<evidence type="ECO:0000256" key="4">
    <source>
        <dbReference type="ARBA" id="ARBA00023002"/>
    </source>
</evidence>
<dbReference type="RefSeq" id="WP_377945968.1">
    <property type="nucleotide sequence ID" value="NZ_JBHUCX010000099.1"/>
</dbReference>
<proteinExistence type="predicted"/>
<dbReference type="PRINTS" id="PR00368">
    <property type="entry name" value="FADPNR"/>
</dbReference>
<sequence length="313" mass="34006">MDSQNSDVLTTDVIVIGGGPAGLSAALVLGRARRSVAVIDEGKPRNRVTHESHGFLTRDSISPNDFHQIAKEQILKYPSVSFESDVVSSVSGSDEKFSVAMESGRIIYSRKILFATGMKDVLPDIKGLTEVYGRSAFVCPFCDGWELRDRHISVIGTNKMGLHLVKMVSGWTKHITFLTNGSQFLATEDLIDLERHHVETCQDSIKQIDSIEGMVQRIIFKSDTTIDCEGIFFVPKLVQATPIPASLGCKMTDDNPFSTISTDPLGRTNVVGVYSAGDAATQSHQLIQAASSGAMAAAAIQLDLLDTEWSKAR</sequence>
<organism evidence="6 7">
    <name type="scientific">Alicyclobacillus fodiniaquatilis</name>
    <dbReference type="NCBI Taxonomy" id="1661150"/>
    <lineage>
        <taxon>Bacteria</taxon>
        <taxon>Bacillati</taxon>
        <taxon>Bacillota</taxon>
        <taxon>Bacilli</taxon>
        <taxon>Bacillales</taxon>
        <taxon>Alicyclobacillaceae</taxon>
        <taxon>Alicyclobacillus</taxon>
    </lineage>
</organism>
<dbReference type="InterPro" id="IPR023753">
    <property type="entry name" value="FAD/NAD-binding_dom"/>
</dbReference>
<dbReference type="InterPro" id="IPR036188">
    <property type="entry name" value="FAD/NAD-bd_sf"/>
</dbReference>